<accession>A0A0N0ZPY6</accession>
<comment type="caution">
    <text evidence="2">The sequence shown here is derived from an EMBL/GenBank/DDBJ whole genome shotgun (WGS) entry which is preliminary data.</text>
</comment>
<evidence type="ECO:0000313" key="3">
    <source>
        <dbReference type="Proteomes" id="UP000053099"/>
    </source>
</evidence>
<keyword evidence="1" id="KW-0812">Transmembrane</keyword>
<evidence type="ECO:0000313" key="2">
    <source>
        <dbReference type="EMBL" id="KPD32440.1"/>
    </source>
</evidence>
<feature type="transmembrane region" description="Helical" evidence="1">
    <location>
        <begin position="12"/>
        <end position="29"/>
    </location>
</feature>
<dbReference type="EMBL" id="LJJR01000007">
    <property type="protein sequence ID" value="KPD32440.1"/>
    <property type="molecule type" value="Genomic_DNA"/>
</dbReference>
<gene>
    <name evidence="2" type="ORF">AN926_03240</name>
</gene>
<dbReference type="Proteomes" id="UP000053099">
    <property type="component" value="Unassembled WGS sequence"/>
</dbReference>
<feature type="transmembrane region" description="Helical" evidence="1">
    <location>
        <begin position="41"/>
        <end position="62"/>
    </location>
</feature>
<keyword evidence="1" id="KW-1133">Transmembrane helix</keyword>
<feature type="transmembrane region" description="Helical" evidence="1">
    <location>
        <begin position="68"/>
        <end position="88"/>
    </location>
</feature>
<evidence type="ECO:0000256" key="1">
    <source>
        <dbReference type="SAM" id="Phobius"/>
    </source>
</evidence>
<name>A0A0N0ZPY6_THESC</name>
<reference evidence="2 3" key="1">
    <citation type="submission" date="2015-09" db="EMBL/GenBank/DDBJ databases">
        <title>Draft genome sequence of Thermus scotoductus strain K1 isolated from a geothermal spring in Nagorno-Karabakh, Armenia.</title>
        <authorList>
            <person name="Saghatelyan A."/>
            <person name="Poghosyan L."/>
            <person name="Panosyan H."/>
            <person name="Birkeland N.-K."/>
        </authorList>
    </citation>
    <scope>NUCLEOTIDE SEQUENCE [LARGE SCALE GENOMIC DNA]</scope>
    <source>
        <strain evidence="2 3">K1</strain>
    </source>
</reference>
<sequence length="98" mass="11139">MTSEAVRDLMLYGMLMVSAAGFYAMFYALGRMLGRPSIVTFSYLFAALQALGALGMILPPYLDPFWKYLIAFSSAVYLFIPQGMWWVVTTFHEKEHAH</sequence>
<organism evidence="2 3">
    <name type="scientific">Thermus scotoductus</name>
    <dbReference type="NCBI Taxonomy" id="37636"/>
    <lineage>
        <taxon>Bacteria</taxon>
        <taxon>Thermotogati</taxon>
        <taxon>Deinococcota</taxon>
        <taxon>Deinococci</taxon>
        <taxon>Thermales</taxon>
        <taxon>Thermaceae</taxon>
        <taxon>Thermus</taxon>
    </lineage>
</organism>
<keyword evidence="1" id="KW-0472">Membrane</keyword>
<dbReference type="PATRIC" id="fig|37636.3.peg.2375"/>
<dbReference type="AlphaFoldDB" id="A0A0N0ZPY6"/>
<protein>
    <submittedName>
        <fullName evidence="2">Uncharacterized protein</fullName>
    </submittedName>
</protein>
<proteinExistence type="predicted"/>